<dbReference type="Gene3D" id="1.10.287.110">
    <property type="entry name" value="DnaJ domain"/>
    <property type="match status" value="1"/>
</dbReference>
<name>A0ABS2P8N3_9BACL</name>
<evidence type="ECO:0000313" key="4">
    <source>
        <dbReference type="EMBL" id="MBM7631183.1"/>
    </source>
</evidence>
<dbReference type="CDD" id="cd06257">
    <property type="entry name" value="DnaJ"/>
    <property type="match status" value="1"/>
</dbReference>
<dbReference type="Proteomes" id="UP000741863">
    <property type="component" value="Unassembled WGS sequence"/>
</dbReference>
<keyword evidence="2" id="KW-0346">Stress response</keyword>
<dbReference type="InterPro" id="IPR001623">
    <property type="entry name" value="DnaJ_domain"/>
</dbReference>
<gene>
    <name evidence="4" type="ORF">JOD17_000274</name>
</gene>
<keyword evidence="5" id="KW-1185">Reference proteome</keyword>
<protein>
    <recommendedName>
        <fullName evidence="3">J domain-containing protein</fullName>
    </recommendedName>
</protein>
<evidence type="ECO:0000313" key="5">
    <source>
        <dbReference type="Proteomes" id="UP000741863"/>
    </source>
</evidence>
<comment type="caution">
    <text evidence="4">The sequence shown here is derived from an EMBL/GenBank/DDBJ whole genome shotgun (WGS) entry which is preliminary data.</text>
</comment>
<dbReference type="SUPFAM" id="SSF46565">
    <property type="entry name" value="Chaperone J-domain"/>
    <property type="match status" value="1"/>
</dbReference>
<keyword evidence="1" id="KW-0235">DNA replication</keyword>
<feature type="domain" description="J" evidence="3">
    <location>
        <begin position="201"/>
        <end position="257"/>
    </location>
</feature>
<reference evidence="4 5" key="1">
    <citation type="submission" date="2021-01" db="EMBL/GenBank/DDBJ databases">
        <title>Genomic Encyclopedia of Type Strains, Phase IV (KMG-IV): sequencing the most valuable type-strain genomes for metagenomic binning, comparative biology and taxonomic classification.</title>
        <authorList>
            <person name="Goeker M."/>
        </authorList>
    </citation>
    <scope>NUCLEOTIDE SEQUENCE [LARGE SCALE GENOMIC DNA]</scope>
    <source>
        <strain evidence="4 5">DSM 25540</strain>
    </source>
</reference>
<evidence type="ECO:0000256" key="2">
    <source>
        <dbReference type="ARBA" id="ARBA00023016"/>
    </source>
</evidence>
<dbReference type="RefSeq" id="WP_204695365.1">
    <property type="nucleotide sequence ID" value="NZ_JAFBEC010000001.1"/>
</dbReference>
<sequence>MMEVFVLLFIIGSFGLCYWLYSSNQTQSTSFLTTYRSFVVDGAVINGKDVSFYQLRQDKRQRYYSVPEGKVSIQGKNTKLELDIGAKLTKTSGGQCEQLYIESMTVNQRYVYSHQPGQFTPYIVSASELENDVQKALLFLCSVLMANNKLSKSNRANRAFTDALEFSEVSHSFLHHQQSAESYLFERTKLSSKSVISCVNEHMKVLEFQQHEQVSLEEVKARYRLMAKRYHPDSPTGDSVKFQRVKEAYEQIKKKHVAI</sequence>
<evidence type="ECO:0000256" key="1">
    <source>
        <dbReference type="ARBA" id="ARBA00022705"/>
    </source>
</evidence>
<organism evidence="4 5">
    <name type="scientific">Geomicrobium sediminis</name>
    <dbReference type="NCBI Taxonomy" id="1347788"/>
    <lineage>
        <taxon>Bacteria</taxon>
        <taxon>Bacillati</taxon>
        <taxon>Bacillota</taxon>
        <taxon>Bacilli</taxon>
        <taxon>Bacillales</taxon>
        <taxon>Geomicrobium</taxon>
    </lineage>
</organism>
<evidence type="ECO:0000259" key="3">
    <source>
        <dbReference type="PROSITE" id="PS50076"/>
    </source>
</evidence>
<dbReference type="InterPro" id="IPR036869">
    <property type="entry name" value="J_dom_sf"/>
</dbReference>
<dbReference type="SMART" id="SM00271">
    <property type="entry name" value="DnaJ"/>
    <property type="match status" value="1"/>
</dbReference>
<dbReference type="PROSITE" id="PS50076">
    <property type="entry name" value="DNAJ_2"/>
    <property type="match status" value="1"/>
</dbReference>
<dbReference type="Pfam" id="PF00226">
    <property type="entry name" value="DnaJ"/>
    <property type="match status" value="1"/>
</dbReference>
<proteinExistence type="predicted"/>
<accession>A0ABS2P8N3</accession>
<dbReference type="EMBL" id="JAFBEC010000001">
    <property type="protein sequence ID" value="MBM7631183.1"/>
    <property type="molecule type" value="Genomic_DNA"/>
</dbReference>